<evidence type="ECO:0000256" key="3">
    <source>
        <dbReference type="ARBA" id="ARBA00023163"/>
    </source>
</evidence>
<keyword evidence="6" id="KW-1185">Reference proteome</keyword>
<dbReference type="InterPro" id="IPR036390">
    <property type="entry name" value="WH_DNA-bd_sf"/>
</dbReference>
<dbReference type="RefSeq" id="WP_370443077.1">
    <property type="nucleotide sequence ID" value="NZ_JBGFTU010000031.1"/>
</dbReference>
<dbReference type="PANTHER" id="PTHR30146">
    <property type="entry name" value="LACI-RELATED TRANSCRIPTIONAL REPRESSOR"/>
    <property type="match status" value="1"/>
</dbReference>
<gene>
    <name evidence="5" type="ORF">AB2L27_19100</name>
</gene>
<evidence type="ECO:0000313" key="6">
    <source>
        <dbReference type="Proteomes" id="UP001565927"/>
    </source>
</evidence>
<dbReference type="InterPro" id="IPR028082">
    <property type="entry name" value="Peripla_BP_I"/>
</dbReference>
<organism evidence="5 6">
    <name type="scientific">Kineococcus halophytocola</name>
    <dbReference type="NCBI Taxonomy" id="3234027"/>
    <lineage>
        <taxon>Bacteria</taxon>
        <taxon>Bacillati</taxon>
        <taxon>Actinomycetota</taxon>
        <taxon>Actinomycetes</taxon>
        <taxon>Kineosporiales</taxon>
        <taxon>Kineosporiaceae</taxon>
        <taxon>Kineococcus</taxon>
    </lineage>
</organism>
<keyword evidence="1" id="KW-0805">Transcription regulation</keyword>
<evidence type="ECO:0000256" key="1">
    <source>
        <dbReference type="ARBA" id="ARBA00023015"/>
    </source>
</evidence>
<dbReference type="SMART" id="SM00420">
    <property type="entry name" value="HTH_DEOR"/>
    <property type="match status" value="1"/>
</dbReference>
<keyword evidence="3" id="KW-0804">Transcription</keyword>
<dbReference type="PROSITE" id="PS00894">
    <property type="entry name" value="HTH_DEOR_1"/>
    <property type="match status" value="1"/>
</dbReference>
<dbReference type="Gene3D" id="3.40.50.2300">
    <property type="match status" value="2"/>
</dbReference>
<dbReference type="InterPro" id="IPR018356">
    <property type="entry name" value="Tscrpt_reg_HTH_DeoR_CS"/>
</dbReference>
<dbReference type="InterPro" id="IPR036388">
    <property type="entry name" value="WH-like_DNA-bd_sf"/>
</dbReference>
<evidence type="ECO:0000259" key="4">
    <source>
        <dbReference type="PROSITE" id="PS51000"/>
    </source>
</evidence>
<dbReference type="PANTHER" id="PTHR30146:SF155">
    <property type="entry name" value="ALANINE RACEMASE"/>
    <property type="match status" value="1"/>
</dbReference>
<protein>
    <submittedName>
        <fullName evidence="5">Substrate-binding domain-containing protein</fullName>
    </submittedName>
</protein>
<evidence type="ECO:0000313" key="5">
    <source>
        <dbReference type="EMBL" id="MEZ0166867.1"/>
    </source>
</evidence>
<evidence type="ECO:0000256" key="2">
    <source>
        <dbReference type="ARBA" id="ARBA00023125"/>
    </source>
</evidence>
<comment type="caution">
    <text evidence="5">The sequence shown here is derived from an EMBL/GenBank/DDBJ whole genome shotgun (WGS) entry which is preliminary data.</text>
</comment>
<feature type="domain" description="HTH deoR-type" evidence="4">
    <location>
        <begin position="9"/>
        <end position="64"/>
    </location>
</feature>
<reference evidence="5 6" key="1">
    <citation type="submission" date="2024-07" db="EMBL/GenBank/DDBJ databases">
        <authorList>
            <person name="Thanompreechachai J."/>
            <person name="Duangmal K."/>
        </authorList>
    </citation>
    <scope>NUCLEOTIDE SEQUENCE [LARGE SCALE GENOMIC DNA]</scope>
    <source>
        <strain evidence="5 6">LSe6-4</strain>
    </source>
</reference>
<accession>A0ABV4H7U7</accession>
<proteinExistence type="predicted"/>
<dbReference type="InterPro" id="IPR046335">
    <property type="entry name" value="LacI/GalR-like_sensor"/>
</dbReference>
<dbReference type="Pfam" id="PF08220">
    <property type="entry name" value="HTH_DeoR"/>
    <property type="match status" value="1"/>
</dbReference>
<dbReference type="EMBL" id="JBGFTU010000031">
    <property type="protein sequence ID" value="MEZ0166867.1"/>
    <property type="molecule type" value="Genomic_DNA"/>
</dbReference>
<dbReference type="PROSITE" id="PS51000">
    <property type="entry name" value="HTH_DEOR_2"/>
    <property type="match status" value="1"/>
</dbReference>
<dbReference type="SUPFAM" id="SSF46785">
    <property type="entry name" value="Winged helix' DNA-binding domain"/>
    <property type="match status" value="1"/>
</dbReference>
<dbReference type="Proteomes" id="UP001565927">
    <property type="component" value="Unassembled WGS sequence"/>
</dbReference>
<dbReference type="Gene3D" id="1.10.10.10">
    <property type="entry name" value="Winged helix-like DNA-binding domain superfamily/Winged helix DNA-binding domain"/>
    <property type="match status" value="1"/>
</dbReference>
<name>A0ABV4H7U7_9ACTN</name>
<dbReference type="SUPFAM" id="SSF53822">
    <property type="entry name" value="Periplasmic binding protein-like I"/>
    <property type="match status" value="1"/>
</dbReference>
<sequence>MADRRAGGPLTRRERIAALVAERGSVRVADLAAELGAAAVTVRRDVEALADAGRLTRRHGVVSVVRPVLPPVATVVAVSAFTGAYQGEILAGAREAVTAFGGRYVLEVARDLVATRAAVERAARSPEVSGILYAPQWGTPEEAAADSAAGFWPEGLPVVLLDRFAPRGSPLARREAVRSDHATGVHRALSHLRALGHRRVLAFCRDDSPTARTVRGCFPEALRSLGLPVLAEPVLSSDHVDAERRLRAPDPAEVVRRHGATAVFVHSDTDALSLVPRLTGAGLRVPEDVSVVAYDDVVASVGEVPLTAVAPPKREVGRAAVELVAWRSVNPSAPWRHLEIGPRLVDRGSCRPVGTG</sequence>
<dbReference type="InterPro" id="IPR001034">
    <property type="entry name" value="DeoR_HTH"/>
</dbReference>
<keyword evidence="2" id="KW-0238">DNA-binding</keyword>
<dbReference type="Pfam" id="PF13377">
    <property type="entry name" value="Peripla_BP_3"/>
    <property type="match status" value="1"/>
</dbReference>